<feature type="transmembrane region" description="Helical" evidence="1">
    <location>
        <begin position="261"/>
        <end position="290"/>
    </location>
</feature>
<keyword evidence="1" id="KW-0812">Transmembrane</keyword>
<feature type="transmembrane region" description="Helical" evidence="1">
    <location>
        <begin position="219"/>
        <end position="241"/>
    </location>
</feature>
<sequence>MTLVTAVKDYIEVVHKLIETSPHFVVQHSSYGDVLTILNFSLSTLKQISLNILSFEWLKQLWYFPILVPDIASSMVSEISILDGNFHNMLTFLDKPIIIGNSTDDNFSLPLTCFEKLLTGLINSLFLWIPTSTATFICFRRFLMQGVEAGFAAALGTMIANIFWLTSLLFGLRFIVVPWVSLDLFRYWLGFLLLMKYFWDNRFAYKEVKHTAVFGEKTLKNIFCFHFLLAFTEQTSLYPFLSNFSISAQSTMLESFPSDNLFNFSLIHLSYLLGISIGSYSLINLICWFWQDPAYRFYFWLMNKFKKLRVADIVRPIHLLFQSITVAFAFSSLPYFGIEYAITNPLGFLPNDQAFHQFKQTSFLIHPTSPTYYRSRLNFPNQKFFRYEDWAEYYHRNIPLDTSLYDQGSYRLYTMEDLNYGTDYEWIRRRSDKIKIRSRLKRLRWFPRNWANRLWEFTKTWSRRNVAWRNDILNTYQYSWDSKTPIIWGKLVREELFPKFRTNQVNNFSRDKINKTDTKINNNWGSLWGSDPDWASKFLWNQTSSNEFEKKFWWNWQSRRNLEDNNNWWKWINNSQAFSSDQYKLTATSEKFAVKPFFNLKKNTSSDFKMNKDYKADFWKPQDRLISLYFDKSRQKELTLEFSTLRKFARKLTARFKTSKIQTNFNSILVDKNNFEQIALKILLIFPQIKEWNSFQLAMNNINRVLWWSRLTHLNKSNANKNALESNKNFLLPNIFLNERKYSLINQKPIFVSLNNNAKKAEKLWLDISIIDKKEFTKNHSNILFSKTNKIGEFFTGKSPTSFSNKKMIKFKNIQKKLNQLPELNKNFQIENGFFNLKNQENADPNYKFLPNLKNQTKDQNVNKTHFISNQPPVIFSQLLNLGQINVTLLHPLNFYLHKEQNFKKKLRFYGVKNISNENNSFLNKKTNKSNFPNKNIRTKNQTTLMDFFSESSLDNQNNIASQKNEISTKIFPINIQKKVPNISINNLPIFNFYMKTYFQNYKPTRLYIMNTKMKRQLGVSASARRKGRDYTNKLLKRSKILSGTPWIRQWVNQSGFLTRRKRLETWIKRQHYDPNELWSKIMKTDVDLFMSRQPSSHFLTNTEEKLLHLRRFLLFEHYDSLRWYTFMSHYRTMKNKIGGTKSFTSKLYNQQFKGTFHKVRHLFSLTPSSSNGSLLKFDQPLYNFENSNIKIIGNESLIYENNIKIQNFSQIHEELTKQSHVNNIARNGTNSQKNIPNDFVEESTQKLQQSILHSTNIRQDFIQNIIQQKDFDKLTHSLILEQKLNENNLLEGKSLISNDSIFNKRVQTDKLSTFSSFILNSHLKEKLRTKFMISLFQKRQKWTKDYKKTSEKLWKKWKLKILWLNRKNQFFSIPDKFNIPLETSLDTSNSIIRLPLKQSTNLNNKVSKSLLLLMDKRAKAKMSFSSMNKEKLLLKNYPQKLYEIKKLKHLIEINQKNKINPLFNDIEINNSSFFNVFNTKTIGTADNNTFQKQTSSDTLLVKTAIRQSLKKAINIQSNNKLQETLPVLSIASSNSLKKFLKLKRMEYQNTLVNLNKNATKQAIKKIYKNALMISTNNPFKLETVNSNEEFQFIKRPFYFKIGTLIKSLKSDIYKNKFWNYSLINQIKNRNQHFFNTTFEKKSSNLTSSDFIFKSNLKNTQDSNSLKNIILYKKNFILRERSNLQNYVLLRKILLNESSSSFTHHQIRPLPGTRAKTLYEKQAISESNVGSNAFKVLNEARILSFLEPKPFMESTPSIINKIHAYKNRKWLELYSVKNSNLNFRIKMEKTESKKDFQTNILFKDLSLIQKINSTWSLFINKVQNNFGEIESNRMDQKLQNKLVQNQISNLIKNNNILGFKNSLQESTVLINNKLSGTVFADNLGLSDNIRQKFTKVIQSRQKPTNFIDLVTRIRRTKQRRKRQKFSIKRNLLRRHLNRKNRRKLFVKTKEITNQRIVLDRKDELKERLFFTKIEKINSSLPQFKIIDTQTSMDTVKSNIKTSRNELPALFAIKNFTNSEPLYSGTKLLSPYFKINDKSPTSDLNEVDTSHKFKKLQKRNINKIELNNAFIDNFVVWLLSNEKTNNLKKENFLNSPEDKIFVKNLFEELNKVTLDNDIESINSTIFNLKQIPQNKVKIWWLSNKILNTDKNLLTNFDKKQSSESYLSSLLRTSRYINEIIINQSKNIKSSNGISSSNGNYPDLTIKLNEYLKNPNELKNEKNRLRRNLRKSIVINSTNTQKNYWLKKLLKSEFTRNNWILSTTKSAFSDKKTNKNIFLNNIALSTWVQKSNTLSKLNILQKNPLLTSGQSNKSIPSQKQELNYLIKNKTEDYKENITFRKKARFYSIVNNFSVDDSSKNMTNLIDFNKYIITARTNPSKLSRQQIRKKTLKRRIIRTKRIERLKTLEDHPLKFRSDQNQNFYNIQNSLKKWKNFGFISSKLKFNTNLWENIMEKNELFDKNLFLFSSNPFEKSFEKNFSSERDYKPLRTLKILQTSQTLDNTNFSPTQTLTKKDNNINIFSNVDTNLNNSNYDIFYKLYSNLFLNSLDFSKATESINNKSQTAYINNNNLSVNPMDSFAQSDIKSNNNLFTNQQKLLLNINPIPFYAGWDETMRKFVITNRLLSRKDAGYNLNFSSQNPTFSQINSDNTKIDLKLETSTRNIEFSAWPLKGTNSATTLFSQFPFMTSPQTSLNYSSTQILQLKGGTKYQKTPEFEELFSNNKYLDNKWISVSKEKFNITNSFNLLHFKQKKRIKNQIKSNKNENQDRIRKYGQVISNVTIPAYRKNRRVALFAPLNWRGKKQTTKSILMDTTKNVNINQKLQFDPLFKYLNGKTSLIDKKTSAKIRLLRTFKQGNRAQTKLPRIDRFLMLKRTSGSSWKNKISSSRRKKRRIKPIQSHYLVNKTLQKKTTNKLVNEGGWETTRFIIKKRKKRGNNKNPRLRGDKNIRATKRQLRQKLYLRPKKRPLRRRSLGAHFQNKLNYWRRQSLNISSKINSKHSNQINEISQNNNIKSLNESNNLILNSRISFTKNLIENSKYAQITTEWNNNKRLRQLYRNLFKNPPIHFTTLYETLPAHSRSIPIIKNLPTSGSSVKTLNRVVKWNSADGAARFHRVNLAYGWALELFLKNLQQKIKFKKQWITNNKSVDQTDTIKDHNIKNSQNLASEIVNNHQKDLTHILNKQLSHFSSTRSFKRRSIKLRQLSYTMSMRLYDRWFFYYYSSKNLPLIKKEQMEQGIRLNLLNDNKFTSYSSDEKRDLFSHLKKFLTFHLNDTQTSFRAYLKTLRLKAKKQADKATETITQKLPNNIESNLSEKDTVYDTNKKRSLYDFKVLSNSDDKTLNLDQNNVDSNPNQISNKTLLKKEKKLQEDRFFFAQFNRPPLVDDSRLTREVNRHYPLNGGFVWPGDYLRLKTIQLPKELMEEKMTYTPTSINYLPYFYLQQINPCTTKNKASTDFSLNSELTLNFLNKKKLPNYLEKWNTLELNQSINMLNNLELSKKQKDYKIGNKINNLKQILSIS</sequence>
<dbReference type="EMBL" id="MN659373">
    <property type="protein sequence ID" value="QJA13844.1"/>
    <property type="molecule type" value="Genomic_DNA"/>
</dbReference>
<accession>A0A6H1XE22</accession>
<protein>
    <submittedName>
        <fullName evidence="2">Hypothetical chloroplast RF1</fullName>
    </submittedName>
</protein>
<feature type="transmembrane region" description="Helical" evidence="1">
    <location>
        <begin position="310"/>
        <end position="336"/>
    </location>
</feature>
<organism evidence="2">
    <name type="scientific">Aphanochaete confervicola</name>
    <dbReference type="NCBI Taxonomy" id="764104"/>
    <lineage>
        <taxon>Eukaryota</taxon>
        <taxon>Viridiplantae</taxon>
        <taxon>Chlorophyta</taxon>
        <taxon>core chlorophytes</taxon>
        <taxon>Chlorophyceae</taxon>
        <taxon>OCC clade</taxon>
        <taxon>Chaetophorales</taxon>
        <taxon>Aphanochaetaceae</taxon>
        <taxon>Aphanochaete</taxon>
    </lineage>
</organism>
<dbReference type="GeneID" id="54626637"/>
<geneLocation type="chloroplast" evidence="2"/>
<keyword evidence="2" id="KW-0934">Plastid</keyword>
<reference evidence="2" key="1">
    <citation type="submission" date="2019-11" db="EMBL/GenBank/DDBJ databases">
        <title>The Chloroplast Genome of the Green Alga Aphanochaete confervicola.</title>
        <authorList>
            <person name="Liu B."/>
        </authorList>
    </citation>
    <scope>NUCLEOTIDE SEQUENCE</scope>
</reference>
<name>A0A6H1XE22_9CHLO</name>
<gene>
    <name evidence="2" type="primary">ycf1</name>
</gene>
<feature type="transmembrane region" description="Helical" evidence="1">
    <location>
        <begin position="151"/>
        <end position="170"/>
    </location>
</feature>
<feature type="transmembrane region" description="Helical" evidence="1">
    <location>
        <begin position="176"/>
        <end position="199"/>
    </location>
</feature>
<proteinExistence type="predicted"/>
<evidence type="ECO:0000256" key="1">
    <source>
        <dbReference type="SAM" id="Phobius"/>
    </source>
</evidence>
<keyword evidence="1" id="KW-0472">Membrane</keyword>
<keyword evidence="1" id="KW-1133">Transmembrane helix</keyword>
<keyword evidence="2" id="KW-0150">Chloroplast</keyword>
<feature type="transmembrane region" description="Helical" evidence="1">
    <location>
        <begin position="117"/>
        <end position="139"/>
    </location>
</feature>
<evidence type="ECO:0000313" key="2">
    <source>
        <dbReference type="EMBL" id="QJA13844.1"/>
    </source>
</evidence>
<dbReference type="RefSeq" id="YP_009774575.1">
    <property type="nucleotide sequence ID" value="NC_047441.1"/>
</dbReference>